<dbReference type="EMBL" id="MPON01000001">
    <property type="protein sequence ID" value="OKA40522.1"/>
    <property type="molecule type" value="Genomic_DNA"/>
</dbReference>
<dbReference type="SUPFAM" id="SSF55729">
    <property type="entry name" value="Acyl-CoA N-acyltransferases (Nat)"/>
    <property type="match status" value="1"/>
</dbReference>
<name>A0A1C4CQN5_BACCE</name>
<dbReference type="Proteomes" id="UP000186535">
    <property type="component" value="Unassembled WGS sequence"/>
</dbReference>
<dbReference type="InterPro" id="IPR016181">
    <property type="entry name" value="Acyl_CoA_acyltransferase"/>
</dbReference>
<gene>
    <name evidence="2" type="ORF">BJR07_01030</name>
</gene>
<accession>A0A1C4CQN5</accession>
<dbReference type="AlphaFoldDB" id="A0A1C4CQN5"/>
<protein>
    <submittedName>
        <fullName evidence="2">GNAT family N-acetyltransferase</fullName>
    </submittedName>
</protein>
<reference evidence="2 3" key="1">
    <citation type="submission" date="2016-11" db="EMBL/GenBank/DDBJ databases">
        <title>Identification of Bacillus cereus isolated from egg-white.</title>
        <authorList>
            <person name="Soni A."/>
            <person name="Oey I."/>
            <person name="Silcock P."/>
            <person name="Bremer P."/>
        </authorList>
    </citation>
    <scope>NUCLEOTIDE SEQUENCE [LARGE SCALE GENOMIC DNA]</scope>
    <source>
        <strain evidence="2 3">NZAS03</strain>
    </source>
</reference>
<comment type="caution">
    <text evidence="2">The sequence shown here is derived from an EMBL/GenBank/DDBJ whole genome shotgun (WGS) entry which is preliminary data.</text>
</comment>
<feature type="domain" description="N-acetyltransferase" evidence="1">
    <location>
        <begin position="124"/>
        <end position="266"/>
    </location>
</feature>
<evidence type="ECO:0000313" key="3">
    <source>
        <dbReference type="Proteomes" id="UP000186535"/>
    </source>
</evidence>
<organism evidence="2 3">
    <name type="scientific">Bacillus cereus</name>
    <dbReference type="NCBI Taxonomy" id="1396"/>
    <lineage>
        <taxon>Bacteria</taxon>
        <taxon>Bacillati</taxon>
        <taxon>Bacillota</taxon>
        <taxon>Bacilli</taxon>
        <taxon>Bacillales</taxon>
        <taxon>Bacillaceae</taxon>
        <taxon>Bacillus</taxon>
        <taxon>Bacillus cereus group</taxon>
    </lineage>
</organism>
<dbReference type="PANTHER" id="PTHR42791:SF1">
    <property type="entry name" value="N-ACETYLTRANSFERASE DOMAIN-CONTAINING PROTEIN"/>
    <property type="match status" value="1"/>
</dbReference>
<dbReference type="InterPro" id="IPR052523">
    <property type="entry name" value="Trichothecene_AcTrans"/>
</dbReference>
<dbReference type="PANTHER" id="PTHR42791">
    <property type="entry name" value="GNAT FAMILY ACETYLTRANSFERASE"/>
    <property type="match status" value="1"/>
</dbReference>
<evidence type="ECO:0000313" key="2">
    <source>
        <dbReference type="EMBL" id="OKA40522.1"/>
    </source>
</evidence>
<dbReference type="PROSITE" id="PS51186">
    <property type="entry name" value="GNAT"/>
    <property type="match status" value="1"/>
</dbReference>
<evidence type="ECO:0000259" key="1">
    <source>
        <dbReference type="PROSITE" id="PS51186"/>
    </source>
</evidence>
<sequence length="266" mass="30217">MNYKQLLIDNFTYKTSYIARQVHGMNVKETKDYIAIDCGLPADTFNIITLLNNDVMEGIEKLYKVVNSYNQKKIPMSVWFWDDRHEQTIKSELIKLGLKEAEQNIAMVADLKVIHPTINMPEGFTIQKASSSGQIKNFGEMLANLFGTSEEGIHIQTFYNQTASFDLWNSENMKLYLGIFKDEVVAVGSLVCTKDSIGIYDIATKEEMRGQGFGSTMFNYLLQEAKELKVVQCVLQASPDGINIYKKSGFQSVGQMTVFENRHLIE</sequence>
<dbReference type="GO" id="GO:0016747">
    <property type="term" value="F:acyltransferase activity, transferring groups other than amino-acyl groups"/>
    <property type="evidence" value="ECO:0007669"/>
    <property type="project" value="InterPro"/>
</dbReference>
<dbReference type="RefSeq" id="WP_073515196.1">
    <property type="nucleotide sequence ID" value="NZ_MPOM01000003.1"/>
</dbReference>
<dbReference type="CDD" id="cd04301">
    <property type="entry name" value="NAT_SF"/>
    <property type="match status" value="1"/>
</dbReference>
<dbReference type="InterPro" id="IPR000182">
    <property type="entry name" value="GNAT_dom"/>
</dbReference>
<keyword evidence="2" id="KW-0808">Transferase</keyword>
<proteinExistence type="predicted"/>
<dbReference type="Pfam" id="PF13673">
    <property type="entry name" value="Acetyltransf_10"/>
    <property type="match status" value="1"/>
</dbReference>
<dbReference type="Gene3D" id="3.40.630.30">
    <property type="match status" value="1"/>
</dbReference>